<evidence type="ECO:0000256" key="1">
    <source>
        <dbReference type="SAM" id="MobiDB-lite"/>
    </source>
</evidence>
<evidence type="ECO:0000313" key="2">
    <source>
        <dbReference type="EMBL" id="CAL1569119.1"/>
    </source>
</evidence>
<protein>
    <submittedName>
        <fullName evidence="2">Uncharacterized protein</fullName>
    </submittedName>
</protein>
<dbReference type="AlphaFoldDB" id="A0AAV2J1U9"/>
<gene>
    <name evidence="2" type="ORF">KC01_LOCUS1604</name>
</gene>
<dbReference type="EMBL" id="OZ035823">
    <property type="protein sequence ID" value="CAL1569119.1"/>
    <property type="molecule type" value="Genomic_DNA"/>
</dbReference>
<sequence length="227" mass="23676">MVKKVCPCNQLCRTNSTSAVGGSGVSSQGGSQNLGPPHQRKGTFTDDLHKLVDNWARDAISLSQGKKSAKQLQQTFPQGHSYELIQSANMGRKFSAPGQLCPSSGSAGSAQLPANPGSHSSLSARKSSLGQTPTSPTPPSSQSQPPQFIHYHPSAAYSAQWSGPAHVKPLPHQAPPLLVSASQPLAPYNTSTSQNQSAGQASLQAFHLSNALHKSVSNPGGPNLRTT</sequence>
<accession>A0AAV2J1U9</accession>
<proteinExistence type="predicted"/>
<feature type="compositionally biased region" description="Low complexity" evidence="1">
    <location>
        <begin position="18"/>
        <end position="35"/>
    </location>
</feature>
<feature type="compositionally biased region" description="Low complexity" evidence="1">
    <location>
        <begin position="118"/>
        <end position="147"/>
    </location>
</feature>
<keyword evidence="3" id="KW-1185">Reference proteome</keyword>
<feature type="region of interest" description="Disordered" evidence="1">
    <location>
        <begin position="181"/>
        <end position="203"/>
    </location>
</feature>
<name>A0AAV2J1U9_KNICA</name>
<evidence type="ECO:0000313" key="3">
    <source>
        <dbReference type="Proteomes" id="UP001497482"/>
    </source>
</evidence>
<reference evidence="2 3" key="1">
    <citation type="submission" date="2024-04" db="EMBL/GenBank/DDBJ databases">
        <authorList>
            <person name="Waldvogel A.-M."/>
            <person name="Schoenle A."/>
        </authorList>
    </citation>
    <scope>NUCLEOTIDE SEQUENCE [LARGE SCALE GENOMIC DNA]</scope>
</reference>
<feature type="region of interest" description="Disordered" evidence="1">
    <location>
        <begin position="18"/>
        <end position="44"/>
    </location>
</feature>
<feature type="region of interest" description="Disordered" evidence="1">
    <location>
        <begin position="95"/>
        <end position="149"/>
    </location>
</feature>
<organism evidence="2 3">
    <name type="scientific">Knipowitschia caucasica</name>
    <name type="common">Caucasian dwarf goby</name>
    <name type="synonym">Pomatoschistus caucasicus</name>
    <dbReference type="NCBI Taxonomy" id="637954"/>
    <lineage>
        <taxon>Eukaryota</taxon>
        <taxon>Metazoa</taxon>
        <taxon>Chordata</taxon>
        <taxon>Craniata</taxon>
        <taxon>Vertebrata</taxon>
        <taxon>Euteleostomi</taxon>
        <taxon>Actinopterygii</taxon>
        <taxon>Neopterygii</taxon>
        <taxon>Teleostei</taxon>
        <taxon>Neoteleostei</taxon>
        <taxon>Acanthomorphata</taxon>
        <taxon>Gobiaria</taxon>
        <taxon>Gobiiformes</taxon>
        <taxon>Gobioidei</taxon>
        <taxon>Gobiidae</taxon>
        <taxon>Gobiinae</taxon>
        <taxon>Knipowitschia</taxon>
    </lineage>
</organism>
<dbReference type="Proteomes" id="UP001497482">
    <property type="component" value="Chromosome 1"/>
</dbReference>